<dbReference type="EMBL" id="CATOUU010000386">
    <property type="protein sequence ID" value="CAI9927907.1"/>
    <property type="molecule type" value="Genomic_DNA"/>
</dbReference>
<dbReference type="EMBL" id="CAXDID020000006">
    <property type="protein sequence ID" value="CAL5975498.1"/>
    <property type="molecule type" value="Genomic_DNA"/>
</dbReference>
<reference evidence="2 3" key="2">
    <citation type="submission" date="2024-07" db="EMBL/GenBank/DDBJ databases">
        <authorList>
            <person name="Akdeniz Z."/>
        </authorList>
    </citation>
    <scope>NUCLEOTIDE SEQUENCE [LARGE SCALE GENOMIC DNA]</scope>
</reference>
<proteinExistence type="predicted"/>
<evidence type="ECO:0000313" key="3">
    <source>
        <dbReference type="Proteomes" id="UP001642409"/>
    </source>
</evidence>
<protein>
    <submittedName>
        <fullName evidence="1">Uncharacterized protein</fullName>
    </submittedName>
</protein>
<evidence type="ECO:0000313" key="2">
    <source>
        <dbReference type="EMBL" id="CAL5975498.1"/>
    </source>
</evidence>
<organism evidence="1">
    <name type="scientific">Hexamita inflata</name>
    <dbReference type="NCBI Taxonomy" id="28002"/>
    <lineage>
        <taxon>Eukaryota</taxon>
        <taxon>Metamonada</taxon>
        <taxon>Diplomonadida</taxon>
        <taxon>Hexamitidae</taxon>
        <taxon>Hexamitinae</taxon>
        <taxon>Hexamita</taxon>
    </lineage>
</organism>
<comment type="caution">
    <text evidence="1">The sequence shown here is derived from an EMBL/GenBank/DDBJ whole genome shotgun (WGS) entry which is preliminary data.</text>
</comment>
<gene>
    <name evidence="1" type="ORF">HINF_LOCUS15552</name>
    <name evidence="2" type="ORF">HINF_LOCUS3362</name>
</gene>
<reference evidence="1" key="1">
    <citation type="submission" date="2023-06" db="EMBL/GenBank/DDBJ databases">
        <authorList>
            <person name="Kurt Z."/>
        </authorList>
    </citation>
    <scope>NUCLEOTIDE SEQUENCE</scope>
</reference>
<sequence length="597" mass="69931">MIYYDLNKITLDLDTFEYCELLENIYYVKDVNGSVLKQITVSENYENMSSDRILICNNQIHVVLNDQIYKLENEFKFICNLPGNDLKLKYQPVFSRDNEIYCITKFGAYVLIENKFKLCSVFNIMNENINLFEYCDKQIVIIDTKIYTLDKQMQLHEEAIIQTNNQCKLLVFHHILIYQFDNDKTFQIFDLKTQQLQDVTEKDKTVIEYEQLLLQKSGVNEQYIKIYITSYKQEHQKKTNINKYKRSNKQLHQCQLMNVVKLLPSFNYYLVIEDNYIYIINSFRQIIGKFQTTFQFYSGMTDTSINEDSPCVALPILYQSAVCKGDIYVLNINKLYRVNNNALQYIMDTQSLEETKTSYGYLSCIVQLNDRLFACVSADKVIEIDLNNKTVLQTSLNGYLISFCNKLYQLSNNLQIQQVKDNLELFDAIITMPRTNMPICLSGGLILAVEYTEIQNKDIDIFCCNLIDQTSVKKKLDETASLDNELGSSGIQVNQNLVNMLLDRNYSSQVSNCYNSYINQQIERFPHYLSQAQYLILEAQKQYLQDNILQQNQFIELLSDIIIKNKQKIVNNLQQLQTKQLTMVQLFEQMECGTCDQ</sequence>
<dbReference type="AlphaFoldDB" id="A0AA86NWH9"/>
<name>A0AA86NWH9_9EUKA</name>
<accession>A0AA86NWH9</accession>
<keyword evidence="3" id="KW-1185">Reference proteome</keyword>
<dbReference type="Proteomes" id="UP001642409">
    <property type="component" value="Unassembled WGS sequence"/>
</dbReference>
<evidence type="ECO:0000313" key="1">
    <source>
        <dbReference type="EMBL" id="CAI9927907.1"/>
    </source>
</evidence>